<dbReference type="Pfam" id="PF06985">
    <property type="entry name" value="HET"/>
    <property type="match status" value="1"/>
</dbReference>
<evidence type="ECO:0000313" key="2">
    <source>
        <dbReference type="EMBL" id="KAK4543753.1"/>
    </source>
</evidence>
<gene>
    <name evidence="2" type="ORF">LTR36_004786</name>
</gene>
<dbReference type="PANTHER" id="PTHR24148">
    <property type="entry name" value="ANKYRIN REPEAT DOMAIN-CONTAINING PROTEIN 39 HOMOLOG-RELATED"/>
    <property type="match status" value="1"/>
</dbReference>
<dbReference type="Proteomes" id="UP001324427">
    <property type="component" value="Unassembled WGS sequence"/>
</dbReference>
<sequence length="626" mass="69214">MFMPEMQTTFFQAGYTRVLLLAPGRIGTPLQATLEAVPVTQLRDEMRYEAISYAWGALALPRTINLAGDGTMVSITESLYQALQHFRHADRVRRLWADALCINQSPLALSERSAQVAIISDIFGAATKVLVWLGVGDEHDSLAFAVGKLVFTDWQSMGEDAWLERESPGVSSCGCCDESFQPPDGAALAVLRAVGNLLYRGWFARVWTLQELAVSESDVTICSGFHHAPWPVLVDAFNVWFSKAGPTPAALLGLQTQAGSFADATGFLWRTDVRVSASNLLEIVTSARQCSNPRDRIFSMRQILGLKEIDSLRPDYTLTLVEVYRRARVAAVEQPADTQGQIKPLLLFRNHVSIIFGMVGTEAAHADDSTAAFWPSWIPKFHRLTKRSRTKVLVYPALNHDRFHAKLDETVPHKLWVRGRSIATVQELLLDSVCPWAAEDRVENSQTYWDIVNGKLLPWYDRCVHFITRYVDADTLQKHHLVQSLLSATHSSASFDPAPSLDEFAEQYAMLLANVCTSTVSLRDRNAAEVYKHLRPFLDYDVGFDVGRQLGCVLMGNAIRTAWLPATAQPGDEVRWFGGAAQPVALRRAATSSAGGAVADNQSAATESWKLLGDVWVEGMGSDCDA</sequence>
<dbReference type="AlphaFoldDB" id="A0AAV9JEM0"/>
<feature type="domain" description="Heterokaryon incompatibility" evidence="1">
    <location>
        <begin position="48"/>
        <end position="211"/>
    </location>
</feature>
<dbReference type="EMBL" id="JAVFHQ010000029">
    <property type="protein sequence ID" value="KAK4543753.1"/>
    <property type="molecule type" value="Genomic_DNA"/>
</dbReference>
<comment type="caution">
    <text evidence="2">The sequence shown here is derived from an EMBL/GenBank/DDBJ whole genome shotgun (WGS) entry which is preliminary data.</text>
</comment>
<reference evidence="2 3" key="1">
    <citation type="submission" date="2021-11" db="EMBL/GenBank/DDBJ databases">
        <title>Black yeast isolated from Biological Soil Crust.</title>
        <authorList>
            <person name="Kurbessoian T."/>
        </authorList>
    </citation>
    <scope>NUCLEOTIDE SEQUENCE [LARGE SCALE GENOMIC DNA]</scope>
    <source>
        <strain evidence="2 3">CCFEE 5522</strain>
    </source>
</reference>
<dbReference type="InterPro" id="IPR052895">
    <property type="entry name" value="HetReg/Transcr_Mod"/>
</dbReference>
<proteinExistence type="predicted"/>
<evidence type="ECO:0000259" key="1">
    <source>
        <dbReference type="Pfam" id="PF06985"/>
    </source>
</evidence>
<accession>A0AAV9JEM0</accession>
<organism evidence="2 3">
    <name type="scientific">Oleoguttula mirabilis</name>
    <dbReference type="NCBI Taxonomy" id="1507867"/>
    <lineage>
        <taxon>Eukaryota</taxon>
        <taxon>Fungi</taxon>
        <taxon>Dikarya</taxon>
        <taxon>Ascomycota</taxon>
        <taxon>Pezizomycotina</taxon>
        <taxon>Dothideomycetes</taxon>
        <taxon>Dothideomycetidae</taxon>
        <taxon>Mycosphaerellales</taxon>
        <taxon>Teratosphaeriaceae</taxon>
        <taxon>Oleoguttula</taxon>
    </lineage>
</organism>
<dbReference type="PANTHER" id="PTHR24148:SF64">
    <property type="entry name" value="HETEROKARYON INCOMPATIBILITY DOMAIN-CONTAINING PROTEIN"/>
    <property type="match status" value="1"/>
</dbReference>
<protein>
    <recommendedName>
        <fullName evidence="1">Heterokaryon incompatibility domain-containing protein</fullName>
    </recommendedName>
</protein>
<keyword evidence="3" id="KW-1185">Reference proteome</keyword>
<dbReference type="InterPro" id="IPR010730">
    <property type="entry name" value="HET"/>
</dbReference>
<name>A0AAV9JEM0_9PEZI</name>
<evidence type="ECO:0000313" key="3">
    <source>
        <dbReference type="Proteomes" id="UP001324427"/>
    </source>
</evidence>